<comment type="caution">
    <text evidence="2">The sequence shown here is derived from an EMBL/GenBank/DDBJ whole genome shotgun (WGS) entry which is preliminary data.</text>
</comment>
<dbReference type="Proteomes" id="UP000219020">
    <property type="component" value="Unassembled WGS sequence"/>
</dbReference>
<accession>A0A2A5T350</accession>
<dbReference type="Pfam" id="PF00940">
    <property type="entry name" value="RNA_pol"/>
    <property type="match status" value="1"/>
</dbReference>
<organism evidence="2 3">
    <name type="scientific">Candidatus Enterovibrio escicola</name>
    <dbReference type="NCBI Taxonomy" id="1927127"/>
    <lineage>
        <taxon>Bacteria</taxon>
        <taxon>Pseudomonadati</taxon>
        <taxon>Pseudomonadota</taxon>
        <taxon>Gammaproteobacteria</taxon>
        <taxon>Vibrionales</taxon>
        <taxon>Vibrionaceae</taxon>
        <taxon>Enterovibrio</taxon>
    </lineage>
</organism>
<dbReference type="AlphaFoldDB" id="A0A2A5T350"/>
<dbReference type="Gene3D" id="1.10.150.20">
    <property type="entry name" value="5' to 3' exonuclease, C-terminal subdomain"/>
    <property type="match status" value="1"/>
</dbReference>
<evidence type="ECO:0000259" key="1">
    <source>
        <dbReference type="Pfam" id="PF00940"/>
    </source>
</evidence>
<reference evidence="3" key="1">
    <citation type="submission" date="2017-04" db="EMBL/GenBank/DDBJ databases">
        <title>Genome evolution of the luminous symbionts of deep sea anglerfish.</title>
        <authorList>
            <person name="Hendry T.A."/>
        </authorList>
    </citation>
    <scope>NUCLEOTIDE SEQUENCE [LARGE SCALE GENOMIC DNA]</scope>
</reference>
<protein>
    <recommendedName>
        <fullName evidence="1">DNA-directed RNA polymerase C-terminal domain-containing protein</fullName>
    </recommendedName>
</protein>
<name>A0A2A5T350_9GAMM</name>
<gene>
    <name evidence="2" type="ORF">BTN49_1794</name>
</gene>
<feature type="domain" description="DNA-directed RNA polymerase C-terminal" evidence="1">
    <location>
        <begin position="2"/>
        <end position="49"/>
    </location>
</feature>
<evidence type="ECO:0000313" key="3">
    <source>
        <dbReference type="Proteomes" id="UP000219020"/>
    </source>
</evidence>
<dbReference type="InterPro" id="IPR043502">
    <property type="entry name" value="DNA/RNA_pol_sf"/>
</dbReference>
<dbReference type="OrthoDB" id="7033456at2"/>
<dbReference type="EMBL" id="NBYY01000016">
    <property type="protein sequence ID" value="PCS22571.1"/>
    <property type="molecule type" value="Genomic_DNA"/>
</dbReference>
<dbReference type="SUPFAM" id="SSF56672">
    <property type="entry name" value="DNA/RNA polymerases"/>
    <property type="match status" value="1"/>
</dbReference>
<dbReference type="InterPro" id="IPR046950">
    <property type="entry name" value="DNA-dir_Rpol_C_phage-type"/>
</dbReference>
<sequence length="80" mass="8521">MSCSGLQILGAVLRCKNTGQYVNLTATNKPADIYGVIAVLVEKELRELVGECSHAQVLKLAKPKDLAPLIQSRAEGSKGI</sequence>
<proteinExistence type="predicted"/>
<keyword evidence="3" id="KW-1185">Reference proteome</keyword>
<evidence type="ECO:0000313" key="2">
    <source>
        <dbReference type="EMBL" id="PCS22571.1"/>
    </source>
</evidence>